<name>D1PM86_9FIRM</name>
<accession>D1PM86</accession>
<protein>
    <submittedName>
        <fullName evidence="1">Uncharacterized protein</fullName>
    </submittedName>
</protein>
<gene>
    <name evidence="1" type="ORF">SUBVAR_05445</name>
</gene>
<keyword evidence="2" id="KW-1185">Reference proteome</keyword>
<dbReference type="HOGENOM" id="CLU_1926483_0_0_9"/>
<sequence>MECKVTDSTYHFVVVAQIVHTIVFGQAIFQFVGDLVEGGVADAQYIDTVAAQALAKIPVGFGKMRADENKIHGLLYFLSHKARSNKLITRGIVFVSHFCKGRTQRSFIGFLFLAENCQTGITVTQFGVDVA</sequence>
<organism evidence="1 2">
    <name type="scientific">Subdoligranulum variabile DSM 15176</name>
    <dbReference type="NCBI Taxonomy" id="411471"/>
    <lineage>
        <taxon>Bacteria</taxon>
        <taxon>Bacillati</taxon>
        <taxon>Bacillota</taxon>
        <taxon>Clostridia</taxon>
        <taxon>Eubacteriales</taxon>
        <taxon>Oscillospiraceae</taxon>
        <taxon>Subdoligranulum</taxon>
    </lineage>
</organism>
<proteinExistence type="predicted"/>
<dbReference type="AlphaFoldDB" id="D1PM86"/>
<evidence type="ECO:0000313" key="1">
    <source>
        <dbReference type="EMBL" id="EFB75671.1"/>
    </source>
</evidence>
<comment type="caution">
    <text evidence="1">The sequence shown here is derived from an EMBL/GenBank/DDBJ whole genome shotgun (WGS) entry which is preliminary data.</text>
</comment>
<reference evidence="1" key="1">
    <citation type="submission" date="2009-12" db="EMBL/GenBank/DDBJ databases">
        <authorList>
            <person name="Weinstock G."/>
            <person name="Sodergren E."/>
            <person name="Clifton S."/>
            <person name="Fulton L."/>
            <person name="Fulton B."/>
            <person name="Courtney L."/>
            <person name="Fronick C."/>
            <person name="Harrison M."/>
            <person name="Strong C."/>
            <person name="Farmer C."/>
            <person name="Delahaunty K."/>
            <person name="Markovic C."/>
            <person name="Hall O."/>
            <person name="Minx P."/>
            <person name="Tomlinson C."/>
            <person name="Mitreva M."/>
            <person name="Nelson J."/>
            <person name="Hou S."/>
            <person name="Wollam A."/>
            <person name="Pepin K.H."/>
            <person name="Johnson M."/>
            <person name="Bhonagiri V."/>
            <person name="Nash W.E."/>
            <person name="Warren W."/>
            <person name="Chinwalla A."/>
            <person name="Mardis E.R."/>
            <person name="Wilson R.K."/>
        </authorList>
    </citation>
    <scope>NUCLEOTIDE SEQUENCE [LARGE SCALE GENOMIC DNA]</scope>
    <source>
        <strain evidence="1">DSM 15176</strain>
    </source>
</reference>
<dbReference type="EMBL" id="ACBY02000023">
    <property type="protein sequence ID" value="EFB75671.1"/>
    <property type="molecule type" value="Genomic_DNA"/>
</dbReference>
<dbReference type="Proteomes" id="UP000003438">
    <property type="component" value="Unassembled WGS sequence"/>
</dbReference>
<evidence type="ECO:0000313" key="2">
    <source>
        <dbReference type="Proteomes" id="UP000003438"/>
    </source>
</evidence>